<dbReference type="EMBL" id="CH473962">
    <property type="protein sequence ID" value="EDL98605.1"/>
    <property type="molecule type" value="Genomic_DNA"/>
</dbReference>
<dbReference type="Proteomes" id="UP000234681">
    <property type="component" value="Chromosome 5"/>
</dbReference>
<organism evidence="1 3">
    <name type="scientific">Rattus norvegicus</name>
    <name type="common">Rat</name>
    <dbReference type="NCBI Taxonomy" id="10116"/>
    <lineage>
        <taxon>Eukaryota</taxon>
        <taxon>Metazoa</taxon>
        <taxon>Chordata</taxon>
        <taxon>Craniata</taxon>
        <taxon>Vertebrata</taxon>
        <taxon>Euteleostomi</taxon>
        <taxon>Mammalia</taxon>
        <taxon>Eutheria</taxon>
        <taxon>Euarchontoglires</taxon>
        <taxon>Glires</taxon>
        <taxon>Rodentia</taxon>
        <taxon>Myomorpha</taxon>
        <taxon>Muroidea</taxon>
        <taxon>Muridae</taxon>
        <taxon>Murinae</taxon>
        <taxon>Rattus</taxon>
    </lineage>
</organism>
<evidence type="ECO:0000313" key="2">
    <source>
        <dbReference type="EMBL" id="EDL98605.1"/>
    </source>
</evidence>
<name>A6IIN1_RAT</name>
<evidence type="ECO:0000313" key="1">
    <source>
        <dbReference type="EMBL" id="EDL98604.1"/>
    </source>
</evidence>
<gene>
    <name evidence="1" type="primary">RGD1305158_predicted</name>
    <name evidence="1" type="ORF">rCG_54967</name>
</gene>
<proteinExistence type="predicted"/>
<sequence>MELWFLFHNMLTRKNIQLKAIYCAKFSLVPAEAIKVCVIKVLSTVKFAWRF</sequence>
<reference evidence="1" key="1">
    <citation type="journal article" date="2005" name="Genome Res.">
        <title>Gene and alternative splicing annotation with AIR.</title>
        <authorList>
            <person name="Florea L."/>
            <person name="Di Francesco V."/>
            <person name="Miller J."/>
            <person name="Turner R."/>
            <person name="Yao A."/>
            <person name="Harris M."/>
            <person name="Walenz B."/>
            <person name="Mobarry C."/>
            <person name="Merkulov G.V."/>
            <person name="Charlab R."/>
            <person name="Dew I."/>
            <person name="Deng Z."/>
            <person name="Istrail S."/>
            <person name="Li P."/>
            <person name="Sutton G."/>
        </authorList>
    </citation>
    <scope>NUCLEOTIDE SEQUENCE</scope>
    <source>
        <strain evidence="1">BN</strain>
    </source>
</reference>
<reference evidence="3" key="3">
    <citation type="submission" date="2005-09" db="EMBL/GenBank/DDBJ databases">
        <authorList>
            <person name="Mural R.J."/>
            <person name="Li P.W."/>
            <person name="Adams M.D."/>
            <person name="Amanatides P.G."/>
            <person name="Baden-Tillson H."/>
            <person name="Barnstead M."/>
            <person name="Chin S.H."/>
            <person name="Dew I."/>
            <person name="Evans C.A."/>
            <person name="Ferriera S."/>
            <person name="Flanigan M."/>
            <person name="Fosler C."/>
            <person name="Glodek A."/>
            <person name="Gu Z."/>
            <person name="Holt R.A."/>
            <person name="Jennings D."/>
            <person name="Kraft C.L."/>
            <person name="Lu F."/>
            <person name="Nguyen T."/>
            <person name="Nusskern D.R."/>
            <person name="Pfannkoch C.M."/>
            <person name="Sitter C."/>
            <person name="Sutton G.G."/>
            <person name="Venter J.C."/>
            <person name="Wang Z."/>
            <person name="Woodage T."/>
            <person name="Zheng X.H."/>
            <person name="Zhong F."/>
        </authorList>
    </citation>
    <scope>NUCLEOTIDE SEQUENCE [LARGE SCALE GENOMIC DNA]</scope>
    <source>
        <strain evidence="2">BN</strain>
        <strain evidence="3">BN, Sprague-Dawley</strain>
    </source>
</reference>
<evidence type="ECO:0000313" key="3">
    <source>
        <dbReference type="Proteomes" id="UP000234681"/>
    </source>
</evidence>
<dbReference type="EMBL" id="CH473962">
    <property type="protein sequence ID" value="EDL98604.1"/>
    <property type="molecule type" value="Genomic_DNA"/>
</dbReference>
<dbReference type="AlphaFoldDB" id="A6IIN1"/>
<reference evidence="1" key="2">
    <citation type="submission" date="2005-07" db="EMBL/GenBank/DDBJ databases">
        <authorList>
            <person name="Mural R.J."/>
            <person name="Li P.W."/>
            <person name="Adams M.D."/>
            <person name="Amanatides P.G."/>
            <person name="Baden-Tillson H."/>
            <person name="Barnstead M."/>
            <person name="Chin S.H."/>
            <person name="Dew I."/>
            <person name="Evans C.A."/>
            <person name="Ferriera S."/>
            <person name="Flanigan M."/>
            <person name="Fosler C."/>
            <person name="Glodek A."/>
            <person name="Gu Z."/>
            <person name="Holt R.A."/>
            <person name="Jennings D."/>
            <person name="Kraft C.L."/>
            <person name="Lu F."/>
            <person name="Nguyen T."/>
            <person name="Nusskern D.R."/>
            <person name="Pfannkoch C.M."/>
            <person name="Sitter C."/>
            <person name="Sutton G.G."/>
            <person name="Venter J.C."/>
            <person name="Wang Z."/>
            <person name="Woodage T."/>
            <person name="Zheng X.H."/>
            <person name="Zhong F."/>
        </authorList>
    </citation>
    <scope>NUCLEOTIDE SEQUENCE</scope>
    <source>
        <strain evidence="1">BN</strain>
        <strain evidence="3">BN, Sprague-Dawley</strain>
    </source>
</reference>
<accession>A6IIN1</accession>
<protein>
    <submittedName>
        <fullName evidence="1">Similar to RIKEN cDNA 1810030N24 (Predicted), isoform CRA_b</fullName>
    </submittedName>
</protein>